<organism evidence="2 3">
    <name type="scientific">Actinoplanes missouriensis (strain ATCC 14538 / DSM 43046 / CBS 188.64 / JCM 3121 / NBRC 102363 / NCIMB 12654 / NRRL B-3342 / UNCC 431)</name>
    <dbReference type="NCBI Taxonomy" id="512565"/>
    <lineage>
        <taxon>Bacteria</taxon>
        <taxon>Bacillati</taxon>
        <taxon>Actinomycetota</taxon>
        <taxon>Actinomycetes</taxon>
        <taxon>Micromonosporales</taxon>
        <taxon>Micromonosporaceae</taxon>
        <taxon>Actinoplanes</taxon>
    </lineage>
</organism>
<dbReference type="HOGENOM" id="CLU_092692_0_0_11"/>
<feature type="transmembrane region" description="Helical" evidence="1">
    <location>
        <begin position="150"/>
        <end position="172"/>
    </location>
</feature>
<evidence type="ECO:0008006" key="4">
    <source>
        <dbReference type="Google" id="ProtNLM"/>
    </source>
</evidence>
<feature type="transmembrane region" description="Helical" evidence="1">
    <location>
        <begin position="107"/>
        <end position="129"/>
    </location>
</feature>
<dbReference type="RefSeq" id="WP_014445626.1">
    <property type="nucleotide sequence ID" value="NC_017093.1"/>
</dbReference>
<evidence type="ECO:0000256" key="1">
    <source>
        <dbReference type="SAM" id="Phobius"/>
    </source>
</evidence>
<dbReference type="STRING" id="512565.AMIS_55180"/>
<dbReference type="OrthoDB" id="3297688at2"/>
<sequence>MNWPVEHHVVPRPDWRERLALGTDIALIGIVTTVVALPILTAPAALAAGSAAVRHRYTMGGLPRIAPLLRQFRHGLPRGLPVVLATAVLLLDLTAVGRGWVPGGPPLLLVTALAAAWLGGLAGLTLALLGREPALPWRRAARTAWERPRATAAIAATGALAFFLSLTIPATIPLLVGLQLFAAHILTDRFR</sequence>
<keyword evidence="1" id="KW-1133">Transmembrane helix</keyword>
<accession>I0HCK1</accession>
<evidence type="ECO:0000313" key="3">
    <source>
        <dbReference type="Proteomes" id="UP000007882"/>
    </source>
</evidence>
<dbReference type="Proteomes" id="UP000007882">
    <property type="component" value="Chromosome"/>
</dbReference>
<dbReference type="EMBL" id="AP012319">
    <property type="protein sequence ID" value="BAL90738.1"/>
    <property type="molecule type" value="Genomic_DNA"/>
</dbReference>
<name>I0HCK1_ACTM4</name>
<keyword evidence="3" id="KW-1185">Reference proteome</keyword>
<dbReference type="KEGG" id="ams:AMIS_55180"/>
<keyword evidence="1" id="KW-0812">Transmembrane</keyword>
<reference evidence="2 3" key="1">
    <citation type="submission" date="2012-02" db="EMBL/GenBank/DDBJ databases">
        <title>Complete genome sequence of Actinoplanes missouriensis 431 (= NBRC 102363).</title>
        <authorList>
            <person name="Ohnishi Y."/>
            <person name="Ishikawa J."/>
            <person name="Sekine M."/>
            <person name="Hosoyama A."/>
            <person name="Harada T."/>
            <person name="Narita H."/>
            <person name="Hata T."/>
            <person name="Konno Y."/>
            <person name="Tutikane K."/>
            <person name="Fujita N."/>
            <person name="Horinouchi S."/>
            <person name="Hayakawa M."/>
        </authorList>
    </citation>
    <scope>NUCLEOTIDE SEQUENCE [LARGE SCALE GENOMIC DNA]</scope>
    <source>
        <strain evidence="3">ATCC 14538 / DSM 43046 / CBS 188.64 / JCM 3121 / NBRC 102363 / NCIMB 12654 / NRRL B-3342 / UNCC 431</strain>
    </source>
</reference>
<dbReference type="PATRIC" id="fig|512565.3.peg.5514"/>
<protein>
    <recommendedName>
        <fullName evidence="4">DUF624 domain-containing protein</fullName>
    </recommendedName>
</protein>
<evidence type="ECO:0000313" key="2">
    <source>
        <dbReference type="EMBL" id="BAL90738.1"/>
    </source>
</evidence>
<dbReference type="AlphaFoldDB" id="I0HCK1"/>
<proteinExistence type="predicted"/>
<gene>
    <name evidence="2" type="ordered locus">AMIS_55180</name>
</gene>
<feature type="transmembrane region" description="Helical" evidence="1">
    <location>
        <begin position="80"/>
        <end position="101"/>
    </location>
</feature>
<feature type="transmembrane region" description="Helical" evidence="1">
    <location>
        <begin position="25"/>
        <end position="49"/>
    </location>
</feature>
<keyword evidence="1" id="KW-0472">Membrane</keyword>